<dbReference type="Pfam" id="PF08459">
    <property type="entry name" value="UvrC_RNaseH_dom"/>
    <property type="match status" value="1"/>
</dbReference>
<evidence type="ECO:0000256" key="1">
    <source>
        <dbReference type="ARBA" id="ARBA00022490"/>
    </source>
</evidence>
<dbReference type="HAMAP" id="MF_00203">
    <property type="entry name" value="UvrC"/>
    <property type="match status" value="1"/>
</dbReference>
<evidence type="ECO:0000256" key="4">
    <source>
        <dbReference type="ARBA" id="ARBA00022881"/>
    </source>
</evidence>
<feature type="coiled-coil region" evidence="8">
    <location>
        <begin position="197"/>
        <end position="224"/>
    </location>
</feature>
<dbReference type="InterPro" id="IPR000305">
    <property type="entry name" value="GIY-YIG_endonuc"/>
</dbReference>
<dbReference type="Gene3D" id="3.40.1440.10">
    <property type="entry name" value="GIY-YIG endonuclease"/>
    <property type="match status" value="1"/>
</dbReference>
<evidence type="ECO:0000256" key="3">
    <source>
        <dbReference type="ARBA" id="ARBA00022769"/>
    </source>
</evidence>
<dbReference type="InterPro" id="IPR035901">
    <property type="entry name" value="GIY-YIG_endonuc_sf"/>
</dbReference>
<evidence type="ECO:0000256" key="7">
    <source>
        <dbReference type="HAMAP-Rule" id="MF_00203"/>
    </source>
</evidence>
<sequence length="602" mass="69084">MIEQIRTLPHQAGIYQYLDTTGRILYIGKAKNLSKRVKSYFNLTPELSPKTSLSLRIQKMLSETVGLHYIIVENEHDALILENSLIKQLKPKYNILLRDDKTYPYLYVDMEEPYPRFELTRKIIKGKSIRYFGPFSIGARDILDSLYELLKLVQKKSCLKGKKGCLFYQMEQCLAPCEFPIPKEEYLPMVIQGIEWIQNKHKLIRELEAKMEFYSESLRFEEALVLRDRIERISKSEISSQIDLASNENYDIFAIAANETRGCILRLFIREGKVASTAHDFLPITPYFSLDEAYERTLVGFYGNEKPPIIAPILSAHPFESSDWVREHLTALFGKKAILEVPQRGAKKELIDLALTNAQELLRTPQPTNEILLLQIQELFVLDALPHRIEIFDNSHHGGSATVGAMVVYQNGRFDKKGYRTYHLHERDEYGQMSEMLRRRIEGFSDNPPPDLWVLDGGSTLRSLAVDLLSSHGIHLDVIAISKEKIDGLSHRAKGSARDILHTAENTLRLESSDKRLQFVQMLRDEAHRSAITFHKKTKLKIDQTSKLLAINGITTAKIHKLIDYFGTFEAIAKSDFKTLSELIGTKDAESLQNYYRETASK</sequence>
<dbReference type="NCBIfam" id="TIGR00194">
    <property type="entry name" value="uvrC"/>
    <property type="match status" value="1"/>
</dbReference>
<dbReference type="SUPFAM" id="SSF46600">
    <property type="entry name" value="C-terminal UvrC-binding domain of UvrB"/>
    <property type="match status" value="1"/>
</dbReference>
<gene>
    <name evidence="7" type="primary">uvrC</name>
    <name evidence="12" type="ORF">CFH83_06210</name>
</gene>
<name>A0A2D3WEQ9_9BACT</name>
<reference evidence="12 13" key="1">
    <citation type="journal article" date="2017" name="Front. Microbiol.">
        <title>Comparative Genomic Analysis of the Class Epsilonproteobacteria and Proposed Reclassification to Epsilonbacteraeota (phyl. nov.).</title>
        <authorList>
            <person name="Waite D.W."/>
            <person name="Vanwonterghem I."/>
            <person name="Rinke C."/>
            <person name="Parks D.H."/>
            <person name="Zhang Y."/>
            <person name="Takai K."/>
            <person name="Sievert S.M."/>
            <person name="Simon J."/>
            <person name="Campbell B.J."/>
            <person name="Hanson T.E."/>
            <person name="Woyke T."/>
            <person name="Klotz M.G."/>
            <person name="Hugenholtz P."/>
        </authorList>
    </citation>
    <scope>NUCLEOTIDE SEQUENCE [LARGE SCALE GENOMIC DNA]</scope>
    <source>
        <strain evidence="12">UBA12443</strain>
    </source>
</reference>
<keyword evidence="2 7" id="KW-0227">DNA damage</keyword>
<protein>
    <recommendedName>
        <fullName evidence="7">UvrABC system protein C</fullName>
        <shortName evidence="7">Protein UvrC</shortName>
    </recommendedName>
    <alternativeName>
        <fullName evidence="7">Excinuclease ABC subunit C</fullName>
    </alternativeName>
</protein>
<evidence type="ECO:0000256" key="8">
    <source>
        <dbReference type="SAM" id="Coils"/>
    </source>
</evidence>
<dbReference type="PANTHER" id="PTHR30562">
    <property type="entry name" value="UVRC/OXIDOREDUCTASE"/>
    <property type="match status" value="1"/>
</dbReference>
<organism evidence="12 13">
    <name type="scientific">Sulfuricurvum kujiense</name>
    <dbReference type="NCBI Taxonomy" id="148813"/>
    <lineage>
        <taxon>Bacteria</taxon>
        <taxon>Pseudomonadati</taxon>
        <taxon>Campylobacterota</taxon>
        <taxon>Epsilonproteobacteria</taxon>
        <taxon>Campylobacterales</taxon>
        <taxon>Sulfurimonadaceae</taxon>
        <taxon>Sulfuricurvum</taxon>
    </lineage>
</organism>
<dbReference type="InterPro" id="IPR004791">
    <property type="entry name" value="UvrC"/>
</dbReference>
<dbReference type="PROSITE" id="PS50165">
    <property type="entry name" value="UVRC"/>
    <property type="match status" value="1"/>
</dbReference>
<proteinExistence type="inferred from homology"/>
<keyword evidence="4 7" id="KW-0267">Excision nuclease</keyword>
<dbReference type="GO" id="GO:0005737">
    <property type="term" value="C:cytoplasm"/>
    <property type="evidence" value="ECO:0007669"/>
    <property type="project" value="UniProtKB-SubCell"/>
</dbReference>
<keyword evidence="5 7" id="KW-0234">DNA repair</keyword>
<keyword evidence="6 7" id="KW-0742">SOS response</keyword>
<dbReference type="SUPFAM" id="SSF82771">
    <property type="entry name" value="GIY-YIG endonuclease"/>
    <property type="match status" value="1"/>
</dbReference>
<dbReference type="SMART" id="SM00465">
    <property type="entry name" value="GIYc"/>
    <property type="match status" value="1"/>
</dbReference>
<dbReference type="GO" id="GO:0006289">
    <property type="term" value="P:nucleotide-excision repair"/>
    <property type="evidence" value="ECO:0007669"/>
    <property type="project" value="UniProtKB-UniRule"/>
</dbReference>
<dbReference type="PROSITE" id="PS50164">
    <property type="entry name" value="GIY_YIG"/>
    <property type="match status" value="1"/>
</dbReference>
<evidence type="ECO:0000256" key="2">
    <source>
        <dbReference type="ARBA" id="ARBA00022763"/>
    </source>
</evidence>
<dbReference type="AlphaFoldDB" id="A0A2D3WEQ9"/>
<dbReference type="InterPro" id="IPR050066">
    <property type="entry name" value="UvrABC_protein_C"/>
</dbReference>
<dbReference type="SUPFAM" id="SSF47781">
    <property type="entry name" value="RuvA domain 2-like"/>
    <property type="match status" value="1"/>
</dbReference>
<dbReference type="GO" id="GO:0009381">
    <property type="term" value="F:excinuclease ABC activity"/>
    <property type="evidence" value="ECO:0007669"/>
    <property type="project" value="UniProtKB-UniRule"/>
</dbReference>
<dbReference type="PANTHER" id="PTHR30562:SF1">
    <property type="entry name" value="UVRABC SYSTEM PROTEIN C"/>
    <property type="match status" value="1"/>
</dbReference>
<dbReference type="GO" id="GO:0003677">
    <property type="term" value="F:DNA binding"/>
    <property type="evidence" value="ECO:0007669"/>
    <property type="project" value="UniProtKB-UniRule"/>
</dbReference>
<dbReference type="Pfam" id="PF02151">
    <property type="entry name" value="UVR"/>
    <property type="match status" value="1"/>
</dbReference>
<evidence type="ECO:0000256" key="5">
    <source>
        <dbReference type="ARBA" id="ARBA00023204"/>
    </source>
</evidence>
<evidence type="ECO:0000259" key="9">
    <source>
        <dbReference type="PROSITE" id="PS50151"/>
    </source>
</evidence>
<evidence type="ECO:0000256" key="6">
    <source>
        <dbReference type="ARBA" id="ARBA00023236"/>
    </source>
</evidence>
<evidence type="ECO:0000259" key="11">
    <source>
        <dbReference type="PROSITE" id="PS50165"/>
    </source>
</evidence>
<evidence type="ECO:0000313" key="12">
    <source>
        <dbReference type="EMBL" id="DAB38385.1"/>
    </source>
</evidence>
<dbReference type="Proteomes" id="UP000228859">
    <property type="component" value="Unassembled WGS sequence"/>
</dbReference>
<dbReference type="EMBL" id="DLUI01000087">
    <property type="protein sequence ID" value="DAB38385.1"/>
    <property type="molecule type" value="Genomic_DNA"/>
</dbReference>
<comment type="function">
    <text evidence="7">The UvrABC repair system catalyzes the recognition and processing of DNA lesions. UvrC both incises the 5' and 3' sides of the lesion. The N-terminal half is responsible for the 3' incision and the C-terminal half is responsible for the 5' incision.</text>
</comment>
<feature type="domain" description="GIY-YIG" evidence="10">
    <location>
        <begin position="10"/>
        <end position="95"/>
    </location>
</feature>
<keyword evidence="3 7" id="KW-0228">DNA excision</keyword>
<dbReference type="PROSITE" id="PS50151">
    <property type="entry name" value="UVR"/>
    <property type="match status" value="1"/>
</dbReference>
<feature type="domain" description="UVR" evidence="9">
    <location>
        <begin position="201"/>
        <end position="236"/>
    </location>
</feature>
<accession>A0A2D3WEQ9</accession>
<dbReference type="InterPro" id="IPR038476">
    <property type="entry name" value="UvrC_RNase_H_dom_sf"/>
</dbReference>
<keyword evidence="1 7" id="KW-0963">Cytoplasm</keyword>
<evidence type="ECO:0000259" key="10">
    <source>
        <dbReference type="PROSITE" id="PS50164"/>
    </source>
</evidence>
<dbReference type="Pfam" id="PF01541">
    <property type="entry name" value="GIY-YIG"/>
    <property type="match status" value="1"/>
</dbReference>
<dbReference type="Pfam" id="PF22920">
    <property type="entry name" value="UvrC_RNaseH"/>
    <property type="match status" value="1"/>
</dbReference>
<dbReference type="Gene3D" id="1.10.150.20">
    <property type="entry name" value="5' to 3' exonuclease, C-terminal subdomain"/>
    <property type="match status" value="1"/>
</dbReference>
<dbReference type="InterPro" id="IPR036876">
    <property type="entry name" value="UVR_dom_sf"/>
</dbReference>
<comment type="subcellular location">
    <subcellularLocation>
        <location evidence="7">Cytoplasm</location>
    </subcellularLocation>
</comment>
<dbReference type="GO" id="GO:0009380">
    <property type="term" value="C:excinuclease repair complex"/>
    <property type="evidence" value="ECO:0007669"/>
    <property type="project" value="InterPro"/>
</dbReference>
<dbReference type="CDD" id="cd10434">
    <property type="entry name" value="GIY-YIG_UvrC_Cho"/>
    <property type="match status" value="1"/>
</dbReference>
<evidence type="ECO:0000313" key="13">
    <source>
        <dbReference type="Proteomes" id="UP000228859"/>
    </source>
</evidence>
<dbReference type="InterPro" id="IPR001162">
    <property type="entry name" value="UvrC_RNase_H_dom"/>
</dbReference>
<comment type="similarity">
    <text evidence="7">Belongs to the UvrC family.</text>
</comment>
<keyword evidence="8" id="KW-0175">Coiled coil</keyword>
<dbReference type="Gene3D" id="3.30.420.340">
    <property type="entry name" value="UvrC, RNAse H endonuclease domain"/>
    <property type="match status" value="1"/>
</dbReference>
<dbReference type="FunFam" id="3.40.1440.10:FF:000001">
    <property type="entry name" value="UvrABC system protein C"/>
    <property type="match status" value="1"/>
</dbReference>
<dbReference type="InterPro" id="IPR047296">
    <property type="entry name" value="GIY-YIG_UvrC_Cho"/>
</dbReference>
<dbReference type="RefSeq" id="WP_294896941.1">
    <property type="nucleotide sequence ID" value="NZ_DLUI01000087.1"/>
</dbReference>
<dbReference type="GO" id="GO:0009432">
    <property type="term" value="P:SOS response"/>
    <property type="evidence" value="ECO:0007669"/>
    <property type="project" value="UniProtKB-UniRule"/>
</dbReference>
<dbReference type="InterPro" id="IPR010994">
    <property type="entry name" value="RuvA_2-like"/>
</dbReference>
<dbReference type="Gene3D" id="4.10.860.10">
    <property type="entry name" value="UVR domain"/>
    <property type="match status" value="1"/>
</dbReference>
<comment type="caution">
    <text evidence="12">The sequence shown here is derived from an EMBL/GenBank/DDBJ whole genome shotgun (WGS) entry which is preliminary data.</text>
</comment>
<comment type="subunit">
    <text evidence="7">Interacts with UvrB in an incision complex.</text>
</comment>
<feature type="domain" description="UvrC family homology region profile" evidence="11">
    <location>
        <begin position="252"/>
        <end position="469"/>
    </location>
</feature>
<dbReference type="InterPro" id="IPR001943">
    <property type="entry name" value="UVR_dom"/>
</dbReference>